<dbReference type="EMBL" id="JAAIUW010000004">
    <property type="protein sequence ID" value="KAF7835473.1"/>
    <property type="molecule type" value="Genomic_DNA"/>
</dbReference>
<sequence length="290" mass="33156">MMNFLLTFDKEKAQQNESVHCCKYCERVFSSRKALGGHLRTHKNLIWKTPNYLCCNNSVNGNHHENDNKFIMSSNLSHGTNRNASSREFPLGRPMYMGYTNNPLGLPPNGGAIGFCHSEAEAMRSFVHRFPYLSRNLLLKKYHNHNSHSYAPGVLCSACHYRMNNFFEFKDFNPHLVLKASKLLDMKRHGFANLLSPPEDKFGGSTFYRDDSIKGKTCSSVRKRFFSEVAANAIKACAPKRPRLRSLSHVGWERNLPAIELHLFKDANNYVLAIDEKKVDEANMDLSLHL</sequence>
<reference evidence="3" key="1">
    <citation type="submission" date="2020-09" db="EMBL/GenBank/DDBJ databases">
        <title>Genome-Enabled Discovery of Anthraquinone Biosynthesis in Senna tora.</title>
        <authorList>
            <person name="Kang S.-H."/>
            <person name="Pandey R.P."/>
            <person name="Lee C.-M."/>
            <person name="Sim J.-S."/>
            <person name="Jeong J.-T."/>
            <person name="Choi B.-S."/>
            <person name="Jung M."/>
            <person name="Ginzburg D."/>
            <person name="Zhao K."/>
            <person name="Won S.Y."/>
            <person name="Oh T.-J."/>
            <person name="Yu Y."/>
            <person name="Kim N.-H."/>
            <person name="Lee O.R."/>
            <person name="Lee T.-H."/>
            <person name="Bashyal P."/>
            <person name="Kim T.-S."/>
            <person name="Lee W.-H."/>
            <person name="Kawkins C."/>
            <person name="Kim C.-K."/>
            <person name="Kim J.S."/>
            <person name="Ahn B.O."/>
            <person name="Rhee S.Y."/>
            <person name="Sohng J.K."/>
        </authorList>
    </citation>
    <scope>NUCLEOTIDE SEQUENCE</scope>
    <source>
        <tissue evidence="3">Leaf</tissue>
    </source>
</reference>
<dbReference type="GO" id="GO:0008270">
    <property type="term" value="F:zinc ion binding"/>
    <property type="evidence" value="ECO:0007669"/>
    <property type="project" value="UniProtKB-KW"/>
</dbReference>
<gene>
    <name evidence="3" type="ORF">G2W53_010332</name>
</gene>
<dbReference type="OrthoDB" id="974504at2759"/>
<protein>
    <recommendedName>
        <fullName evidence="2">C2H2-type domain-containing protein</fullName>
    </recommendedName>
</protein>
<accession>A0A834WZU8</accession>
<proteinExistence type="predicted"/>
<keyword evidence="1" id="KW-0479">Metal-binding</keyword>
<evidence type="ECO:0000256" key="1">
    <source>
        <dbReference type="PROSITE-ProRule" id="PRU00042"/>
    </source>
</evidence>
<comment type="caution">
    <text evidence="3">The sequence shown here is derived from an EMBL/GenBank/DDBJ whole genome shotgun (WGS) entry which is preliminary data.</text>
</comment>
<keyword evidence="4" id="KW-1185">Reference proteome</keyword>
<evidence type="ECO:0000313" key="3">
    <source>
        <dbReference type="EMBL" id="KAF7835473.1"/>
    </source>
</evidence>
<organism evidence="3 4">
    <name type="scientific">Senna tora</name>
    <dbReference type="NCBI Taxonomy" id="362788"/>
    <lineage>
        <taxon>Eukaryota</taxon>
        <taxon>Viridiplantae</taxon>
        <taxon>Streptophyta</taxon>
        <taxon>Embryophyta</taxon>
        <taxon>Tracheophyta</taxon>
        <taxon>Spermatophyta</taxon>
        <taxon>Magnoliopsida</taxon>
        <taxon>eudicotyledons</taxon>
        <taxon>Gunneridae</taxon>
        <taxon>Pentapetalae</taxon>
        <taxon>rosids</taxon>
        <taxon>fabids</taxon>
        <taxon>Fabales</taxon>
        <taxon>Fabaceae</taxon>
        <taxon>Caesalpinioideae</taxon>
        <taxon>Cassia clade</taxon>
        <taxon>Senna</taxon>
    </lineage>
</organism>
<evidence type="ECO:0000259" key="2">
    <source>
        <dbReference type="PROSITE" id="PS50157"/>
    </source>
</evidence>
<dbReference type="InterPro" id="IPR013087">
    <property type="entry name" value="Znf_C2H2_type"/>
</dbReference>
<dbReference type="InterPro" id="IPR036236">
    <property type="entry name" value="Znf_C2H2_sf"/>
</dbReference>
<name>A0A834WZU8_9FABA</name>
<dbReference type="AlphaFoldDB" id="A0A834WZU8"/>
<dbReference type="Proteomes" id="UP000634136">
    <property type="component" value="Unassembled WGS sequence"/>
</dbReference>
<feature type="domain" description="C2H2-type" evidence="2">
    <location>
        <begin position="20"/>
        <end position="42"/>
    </location>
</feature>
<dbReference type="PROSITE" id="PS50157">
    <property type="entry name" value="ZINC_FINGER_C2H2_2"/>
    <property type="match status" value="1"/>
</dbReference>
<dbReference type="SUPFAM" id="SSF57667">
    <property type="entry name" value="beta-beta-alpha zinc fingers"/>
    <property type="match status" value="1"/>
</dbReference>
<dbReference type="Pfam" id="PF13912">
    <property type="entry name" value="zf-C2H2_6"/>
    <property type="match status" value="1"/>
</dbReference>
<evidence type="ECO:0000313" key="4">
    <source>
        <dbReference type="Proteomes" id="UP000634136"/>
    </source>
</evidence>
<dbReference type="PROSITE" id="PS00028">
    <property type="entry name" value="ZINC_FINGER_C2H2_1"/>
    <property type="match status" value="1"/>
</dbReference>
<keyword evidence="1" id="KW-0862">Zinc</keyword>
<dbReference type="Gene3D" id="3.30.160.60">
    <property type="entry name" value="Classic Zinc Finger"/>
    <property type="match status" value="1"/>
</dbReference>
<keyword evidence="1" id="KW-0863">Zinc-finger</keyword>